<feature type="domain" description="Putative conjugal transfer nickase/helicase TraI C-terminal" evidence="2">
    <location>
        <begin position="513"/>
        <end position="633"/>
    </location>
</feature>
<dbReference type="AlphaFoldDB" id="A0A1V3I8G1"/>
<accession>A0A1V3I8G1</accession>
<dbReference type="Gene3D" id="1.10.3210.40">
    <property type="match status" value="1"/>
</dbReference>
<keyword evidence="4" id="KW-1185">Reference proteome</keyword>
<evidence type="ECO:0000259" key="1">
    <source>
        <dbReference type="Pfam" id="PF07514"/>
    </source>
</evidence>
<comment type="caution">
    <text evidence="3">The sequence shown here is derived from an EMBL/GenBank/DDBJ whole genome shotgun (WGS) entry which is preliminary data.</text>
</comment>
<dbReference type="STRING" id="1908257.BKK47_11670"/>
<sequence length="636" mass="71978">MFKSLVQIFKSKPTVSHKAKTDNPLPRQELDGWITPYSASELLNTELRQRYLALLWQQVSMSREMFDELYQKPIERYAEMVQLLPASESHHHAHLGGMLDHGLEVISFAAKLRQNYVLPPNVAPEEQAEQKDAWTAATIYLALVHDIGKAIVDIEIQLKNGKRWLAWNGVPIAPYKFKYIKTRDYALHPVLGSFVAHSLIPTEAFDWLATYPEAFSALMYAMSGHYDKAGVLSEIIQKADQRSVALALGGDITKLVQKPVVSFAKQLVLALRHLVSQKLKISEKGPGDGWLTEDGLWLMSKTTADQIRAYLMEQGISVPGDNRKLFDEMQAHNVIERTAEDTAIWHCQLKSDAGWKPKDKFSLLRVKPEIVWDSLDDRPALFAGTIRVTDKEENNDSEKAAPNTDINLSEVNLTASIEKENSEPDAVSKETTLQETGTVIKNGDNESVDFLLNMFGADETVPVEKTSEPFKTEAVIKPAKKAEAMQSKIQETIETQETKPVSLPVETAEACTEGQQFVDWLKEKLFNGKLTFNDRTAKAHIVDNCLFIVSPSSFELYLQEKELTYNEETINNLQYEFQALGLHKKRIIGDDSTNFWRCRVIGPRKDSFLVGYLIPNTQLFFGEKILINNRHLLLEE</sequence>
<dbReference type="InterPro" id="IPR036388">
    <property type="entry name" value="WH-like_DNA-bd_sf"/>
</dbReference>
<dbReference type="Proteomes" id="UP000189426">
    <property type="component" value="Unassembled WGS sequence"/>
</dbReference>
<dbReference type="InterPro" id="IPR011119">
    <property type="entry name" value="Unchr_helicase_relaxase_TraI"/>
</dbReference>
<dbReference type="Gene3D" id="2.40.10.200">
    <property type="entry name" value="STY4665 C-terminal domain-like"/>
    <property type="match status" value="1"/>
</dbReference>
<evidence type="ECO:0000313" key="3">
    <source>
        <dbReference type="EMBL" id="OOF36291.1"/>
    </source>
</evidence>
<dbReference type="Pfam" id="PF07515">
    <property type="entry name" value="TraI_2_C"/>
    <property type="match status" value="1"/>
</dbReference>
<name>A0A1V3I8G1_9PAST</name>
<dbReference type="InterPro" id="IPR022391">
    <property type="entry name" value="ICE_relaxase_PFGI-1"/>
</dbReference>
<proteinExistence type="predicted"/>
<gene>
    <name evidence="3" type="ORF">BKK47_11670</name>
</gene>
<dbReference type="Gene3D" id="1.10.10.10">
    <property type="entry name" value="Winged helix-like DNA-binding domain superfamily/Winged helix DNA-binding domain"/>
    <property type="match status" value="1"/>
</dbReference>
<dbReference type="EMBL" id="MLHG01000110">
    <property type="protein sequence ID" value="OOF36291.1"/>
    <property type="molecule type" value="Genomic_DNA"/>
</dbReference>
<evidence type="ECO:0000259" key="2">
    <source>
        <dbReference type="Pfam" id="PF07515"/>
    </source>
</evidence>
<organism evidence="3 4">
    <name type="scientific">Rodentibacter mrazii</name>
    <dbReference type="NCBI Taxonomy" id="1908257"/>
    <lineage>
        <taxon>Bacteria</taxon>
        <taxon>Pseudomonadati</taxon>
        <taxon>Pseudomonadota</taxon>
        <taxon>Gammaproteobacteria</taxon>
        <taxon>Pasteurellales</taxon>
        <taxon>Pasteurellaceae</taxon>
        <taxon>Rodentibacter</taxon>
    </lineage>
</organism>
<dbReference type="InterPro" id="IPR036390">
    <property type="entry name" value="WH_DNA-bd_sf"/>
</dbReference>
<reference evidence="3 4" key="1">
    <citation type="submission" date="2016-10" db="EMBL/GenBank/DDBJ databases">
        <title>Rodentibacter gen. nov. and new species.</title>
        <authorList>
            <person name="Christensen H."/>
        </authorList>
    </citation>
    <scope>NUCLEOTIDE SEQUENCE [LARGE SCALE GENOMIC DNA]</scope>
    <source>
        <strain evidence="3 4">Ppn418</strain>
    </source>
</reference>
<dbReference type="RefSeq" id="WP_077495022.1">
    <property type="nucleotide sequence ID" value="NZ_MLHG01000110.1"/>
</dbReference>
<dbReference type="SUPFAM" id="SSF46785">
    <property type="entry name" value="Winged helix' DNA-binding domain"/>
    <property type="match status" value="1"/>
</dbReference>
<dbReference type="NCBIfam" id="NF041494">
    <property type="entry name" value="MobH"/>
    <property type="match status" value="1"/>
</dbReference>
<feature type="domain" description="Uncharacterised" evidence="1">
    <location>
        <begin position="34"/>
        <end position="343"/>
    </location>
</feature>
<dbReference type="NCBIfam" id="TIGR03760">
    <property type="entry name" value="ICE_TraI_Pfluor"/>
    <property type="match status" value="1"/>
</dbReference>
<dbReference type="Pfam" id="PF07514">
    <property type="entry name" value="TraI_2"/>
    <property type="match status" value="1"/>
</dbReference>
<dbReference type="InterPro" id="IPR011093">
    <property type="entry name" value="TraI_2_C"/>
</dbReference>
<protein>
    <submittedName>
        <fullName evidence="3">Relaxase</fullName>
    </submittedName>
</protein>
<evidence type="ECO:0000313" key="4">
    <source>
        <dbReference type="Proteomes" id="UP000189426"/>
    </source>
</evidence>